<reference evidence="1" key="1">
    <citation type="journal article" date="2019" name="bioRxiv">
        <title>The Genome of the Zebra Mussel, Dreissena polymorpha: A Resource for Invasive Species Research.</title>
        <authorList>
            <person name="McCartney M.A."/>
            <person name="Auch B."/>
            <person name="Kono T."/>
            <person name="Mallez S."/>
            <person name="Zhang Y."/>
            <person name="Obille A."/>
            <person name="Becker A."/>
            <person name="Abrahante J.E."/>
            <person name="Garbe J."/>
            <person name="Badalamenti J.P."/>
            <person name="Herman A."/>
            <person name="Mangelson H."/>
            <person name="Liachko I."/>
            <person name="Sullivan S."/>
            <person name="Sone E.D."/>
            <person name="Koren S."/>
            <person name="Silverstein K.A.T."/>
            <person name="Beckman K.B."/>
            <person name="Gohl D.M."/>
        </authorList>
    </citation>
    <scope>NUCLEOTIDE SEQUENCE</scope>
    <source>
        <strain evidence="1">Duluth1</strain>
        <tissue evidence="1">Whole animal</tissue>
    </source>
</reference>
<comment type="caution">
    <text evidence="1">The sequence shown here is derived from an EMBL/GenBank/DDBJ whole genome shotgun (WGS) entry which is preliminary data.</text>
</comment>
<reference evidence="1" key="2">
    <citation type="submission" date="2020-11" db="EMBL/GenBank/DDBJ databases">
        <authorList>
            <person name="McCartney M.A."/>
            <person name="Auch B."/>
            <person name="Kono T."/>
            <person name="Mallez S."/>
            <person name="Becker A."/>
            <person name="Gohl D.M."/>
            <person name="Silverstein K.A.T."/>
            <person name="Koren S."/>
            <person name="Bechman K.B."/>
            <person name="Herman A."/>
            <person name="Abrahante J.E."/>
            <person name="Garbe J."/>
        </authorList>
    </citation>
    <scope>NUCLEOTIDE SEQUENCE</scope>
    <source>
        <strain evidence="1">Duluth1</strain>
        <tissue evidence="1">Whole animal</tissue>
    </source>
</reference>
<proteinExistence type="predicted"/>
<evidence type="ECO:0000313" key="1">
    <source>
        <dbReference type="EMBL" id="KAH3819356.1"/>
    </source>
</evidence>
<name>A0A9D4GPW0_DREPO</name>
<organism evidence="1 2">
    <name type="scientific">Dreissena polymorpha</name>
    <name type="common">Zebra mussel</name>
    <name type="synonym">Mytilus polymorpha</name>
    <dbReference type="NCBI Taxonomy" id="45954"/>
    <lineage>
        <taxon>Eukaryota</taxon>
        <taxon>Metazoa</taxon>
        <taxon>Spiralia</taxon>
        <taxon>Lophotrochozoa</taxon>
        <taxon>Mollusca</taxon>
        <taxon>Bivalvia</taxon>
        <taxon>Autobranchia</taxon>
        <taxon>Heteroconchia</taxon>
        <taxon>Euheterodonta</taxon>
        <taxon>Imparidentia</taxon>
        <taxon>Neoheterodontei</taxon>
        <taxon>Myida</taxon>
        <taxon>Dreissenoidea</taxon>
        <taxon>Dreissenidae</taxon>
        <taxon>Dreissena</taxon>
    </lineage>
</organism>
<dbReference type="EMBL" id="JAIWYP010000005">
    <property type="protein sequence ID" value="KAH3819356.1"/>
    <property type="molecule type" value="Genomic_DNA"/>
</dbReference>
<gene>
    <name evidence="1" type="ORF">DPMN_121089</name>
</gene>
<keyword evidence="2" id="KW-1185">Reference proteome</keyword>
<evidence type="ECO:0000313" key="2">
    <source>
        <dbReference type="Proteomes" id="UP000828390"/>
    </source>
</evidence>
<protein>
    <submittedName>
        <fullName evidence="1">Uncharacterized protein</fullName>
    </submittedName>
</protein>
<dbReference type="Proteomes" id="UP000828390">
    <property type="component" value="Unassembled WGS sequence"/>
</dbReference>
<dbReference type="AlphaFoldDB" id="A0A9D4GPW0"/>
<sequence>MEVRDASKYRDLQKAFDTVDHDILCRKLRAMGVESVEWFRSYLADRTQIMKLHRYIDHDWQMTPIDFQVTRFKAKNCTEKDIRYL</sequence>
<accession>A0A9D4GPW0</accession>